<dbReference type="EMBL" id="GBRH01273297">
    <property type="protein sequence ID" value="JAD24598.1"/>
    <property type="molecule type" value="Transcribed_RNA"/>
</dbReference>
<evidence type="ECO:0000256" key="1">
    <source>
        <dbReference type="SAM" id="MobiDB-lite"/>
    </source>
</evidence>
<name>A0A0A8YFS8_ARUDO</name>
<protein>
    <submittedName>
        <fullName evidence="2">Uncharacterized protein</fullName>
    </submittedName>
</protein>
<proteinExistence type="predicted"/>
<reference evidence="2" key="1">
    <citation type="submission" date="2014-09" db="EMBL/GenBank/DDBJ databases">
        <authorList>
            <person name="Magalhaes I.L.F."/>
            <person name="Oliveira U."/>
            <person name="Santos F.R."/>
            <person name="Vidigal T.H.D.A."/>
            <person name="Brescovit A.D."/>
            <person name="Santos A.J."/>
        </authorList>
    </citation>
    <scope>NUCLEOTIDE SEQUENCE</scope>
    <source>
        <tissue evidence="2">Shoot tissue taken approximately 20 cm above the soil surface</tissue>
    </source>
</reference>
<feature type="region of interest" description="Disordered" evidence="1">
    <location>
        <begin position="20"/>
        <end position="40"/>
    </location>
</feature>
<reference evidence="2" key="2">
    <citation type="journal article" date="2015" name="Data Brief">
        <title>Shoot transcriptome of the giant reed, Arundo donax.</title>
        <authorList>
            <person name="Barrero R.A."/>
            <person name="Guerrero F.D."/>
            <person name="Moolhuijzen P."/>
            <person name="Goolsby J.A."/>
            <person name="Tidwell J."/>
            <person name="Bellgard S.E."/>
            <person name="Bellgard M.I."/>
        </authorList>
    </citation>
    <scope>NUCLEOTIDE SEQUENCE</scope>
    <source>
        <tissue evidence="2">Shoot tissue taken approximately 20 cm above the soil surface</tissue>
    </source>
</reference>
<evidence type="ECO:0000313" key="2">
    <source>
        <dbReference type="EMBL" id="JAD24598.1"/>
    </source>
</evidence>
<dbReference type="AlphaFoldDB" id="A0A0A8YFS8"/>
<feature type="compositionally biased region" description="Polar residues" evidence="1">
    <location>
        <begin position="21"/>
        <end position="34"/>
    </location>
</feature>
<sequence length="56" mass="6552">MLEKLHRVDLLQFRDTKEITTHTQKQAGRQNNKVQIGKRRFNSSYAQAAYGSMDKN</sequence>
<organism evidence="2">
    <name type="scientific">Arundo donax</name>
    <name type="common">Giant reed</name>
    <name type="synonym">Donax arundinaceus</name>
    <dbReference type="NCBI Taxonomy" id="35708"/>
    <lineage>
        <taxon>Eukaryota</taxon>
        <taxon>Viridiplantae</taxon>
        <taxon>Streptophyta</taxon>
        <taxon>Embryophyta</taxon>
        <taxon>Tracheophyta</taxon>
        <taxon>Spermatophyta</taxon>
        <taxon>Magnoliopsida</taxon>
        <taxon>Liliopsida</taxon>
        <taxon>Poales</taxon>
        <taxon>Poaceae</taxon>
        <taxon>PACMAD clade</taxon>
        <taxon>Arundinoideae</taxon>
        <taxon>Arundineae</taxon>
        <taxon>Arundo</taxon>
    </lineage>
</organism>
<accession>A0A0A8YFS8</accession>